<dbReference type="InterPro" id="IPR009080">
    <property type="entry name" value="tRNAsynth_Ia_anticodon-bd"/>
</dbReference>
<dbReference type="Gene3D" id="3.40.50.620">
    <property type="entry name" value="HUPs"/>
    <property type="match status" value="1"/>
</dbReference>
<dbReference type="SUPFAM" id="SSF52374">
    <property type="entry name" value="Nucleotidylyl transferase"/>
    <property type="match status" value="1"/>
</dbReference>
<evidence type="ECO:0000256" key="2">
    <source>
        <dbReference type="ARBA" id="ARBA00022741"/>
    </source>
</evidence>
<keyword evidence="2" id="KW-0547">Nucleotide-binding</keyword>
<gene>
    <name evidence="7" type="primary">IARS2_1</name>
    <name evidence="7" type="ORF">GWK47_043980</name>
</gene>
<evidence type="ECO:0000259" key="6">
    <source>
        <dbReference type="Pfam" id="PF00133"/>
    </source>
</evidence>
<dbReference type="AlphaFoldDB" id="A0A8J5CJ17"/>
<evidence type="ECO:0000256" key="1">
    <source>
        <dbReference type="ARBA" id="ARBA00022598"/>
    </source>
</evidence>
<accession>A0A8J5CJ17</accession>
<dbReference type="GO" id="GO:0004822">
    <property type="term" value="F:isoleucine-tRNA ligase activity"/>
    <property type="evidence" value="ECO:0007669"/>
    <property type="project" value="TreeGrafter"/>
</dbReference>
<dbReference type="PANTHER" id="PTHR42765">
    <property type="entry name" value="SOLEUCYL-TRNA SYNTHETASE"/>
    <property type="match status" value="1"/>
</dbReference>
<evidence type="ECO:0000256" key="3">
    <source>
        <dbReference type="ARBA" id="ARBA00022840"/>
    </source>
</evidence>
<organism evidence="7 8">
    <name type="scientific">Chionoecetes opilio</name>
    <name type="common">Atlantic snow crab</name>
    <name type="synonym">Cancer opilio</name>
    <dbReference type="NCBI Taxonomy" id="41210"/>
    <lineage>
        <taxon>Eukaryota</taxon>
        <taxon>Metazoa</taxon>
        <taxon>Ecdysozoa</taxon>
        <taxon>Arthropoda</taxon>
        <taxon>Crustacea</taxon>
        <taxon>Multicrustacea</taxon>
        <taxon>Malacostraca</taxon>
        <taxon>Eumalacostraca</taxon>
        <taxon>Eucarida</taxon>
        <taxon>Decapoda</taxon>
        <taxon>Pleocyemata</taxon>
        <taxon>Brachyura</taxon>
        <taxon>Eubrachyura</taxon>
        <taxon>Majoidea</taxon>
        <taxon>Majidae</taxon>
        <taxon>Chionoecetes</taxon>
    </lineage>
</organism>
<dbReference type="SUPFAM" id="SSF47323">
    <property type="entry name" value="Anticodon-binding domain of a subclass of class I aminoacyl-tRNA synthetases"/>
    <property type="match status" value="1"/>
</dbReference>
<keyword evidence="1 7" id="KW-0436">Ligase</keyword>
<dbReference type="GO" id="GO:0005739">
    <property type="term" value="C:mitochondrion"/>
    <property type="evidence" value="ECO:0007669"/>
    <property type="project" value="TreeGrafter"/>
</dbReference>
<dbReference type="Proteomes" id="UP000770661">
    <property type="component" value="Unassembled WGS sequence"/>
</dbReference>
<feature type="domain" description="Aminoacyl-tRNA synthetase class Ia" evidence="6">
    <location>
        <begin position="2"/>
        <end position="52"/>
    </location>
</feature>
<proteinExistence type="predicted"/>
<evidence type="ECO:0000313" key="7">
    <source>
        <dbReference type="EMBL" id="KAG0722718.1"/>
    </source>
</evidence>
<dbReference type="OrthoDB" id="10264412at2759"/>
<keyword evidence="8" id="KW-1185">Reference proteome</keyword>
<dbReference type="GO" id="GO:0005524">
    <property type="term" value="F:ATP binding"/>
    <property type="evidence" value="ECO:0007669"/>
    <property type="project" value="UniProtKB-KW"/>
</dbReference>
<dbReference type="EMBL" id="JACEEZ010009149">
    <property type="protein sequence ID" value="KAG0722718.1"/>
    <property type="molecule type" value="Genomic_DNA"/>
</dbReference>
<keyword evidence="3" id="KW-0067">ATP-binding</keyword>
<name>A0A8J5CJ17_CHIOP</name>
<dbReference type="InterPro" id="IPR002300">
    <property type="entry name" value="aa-tRNA-synth_Ia"/>
</dbReference>
<evidence type="ECO:0000256" key="5">
    <source>
        <dbReference type="ARBA" id="ARBA00023146"/>
    </source>
</evidence>
<comment type="caution">
    <text evidence="7">The sequence shown here is derived from an EMBL/GenBank/DDBJ whole genome shotgun (WGS) entry which is preliminary data.</text>
</comment>
<sequence>MLYVHGFALDEHGRKMSKSLGNVVDPQEVTDGGADPSKNPAYGADVLRWWVGSHAADHSTMTIGQQHLEQGRDSVQKLRAVLRFLLASLQDYQPCQHSLPVQDLRPIDRYMLHLLHAHIQKVGLPYALYTSECCTNFVTYVGCSRLPHHVGTCQLLTDSSGLFVCLMLLIHAYF</sequence>
<protein>
    <submittedName>
        <fullName evidence="7">Isoleucine--tRNA ligase, mitochondrial</fullName>
    </submittedName>
</protein>
<keyword evidence="5" id="KW-0030">Aminoacyl-tRNA synthetase</keyword>
<dbReference type="GO" id="GO:0032543">
    <property type="term" value="P:mitochondrial translation"/>
    <property type="evidence" value="ECO:0007669"/>
    <property type="project" value="TreeGrafter"/>
</dbReference>
<evidence type="ECO:0000256" key="4">
    <source>
        <dbReference type="ARBA" id="ARBA00022917"/>
    </source>
</evidence>
<dbReference type="Gene3D" id="1.10.730.20">
    <property type="match status" value="1"/>
</dbReference>
<dbReference type="InterPro" id="IPR014729">
    <property type="entry name" value="Rossmann-like_a/b/a_fold"/>
</dbReference>
<dbReference type="PANTHER" id="PTHR42765:SF1">
    <property type="entry name" value="ISOLEUCINE--TRNA LIGASE, MITOCHONDRIAL"/>
    <property type="match status" value="1"/>
</dbReference>
<dbReference type="Pfam" id="PF00133">
    <property type="entry name" value="tRNA-synt_1"/>
    <property type="match status" value="1"/>
</dbReference>
<dbReference type="GO" id="GO:0006428">
    <property type="term" value="P:isoleucyl-tRNA aminoacylation"/>
    <property type="evidence" value="ECO:0007669"/>
    <property type="project" value="TreeGrafter"/>
</dbReference>
<reference evidence="7" key="1">
    <citation type="submission" date="2020-07" db="EMBL/GenBank/DDBJ databases">
        <title>The High-quality genome of the commercially important snow crab, Chionoecetes opilio.</title>
        <authorList>
            <person name="Jeong J.-H."/>
            <person name="Ryu S."/>
        </authorList>
    </citation>
    <scope>NUCLEOTIDE SEQUENCE</scope>
    <source>
        <strain evidence="7">MADBK_172401_WGS</strain>
        <tissue evidence="7">Digestive gland</tissue>
    </source>
</reference>
<dbReference type="InterPro" id="IPR050081">
    <property type="entry name" value="Ile-tRNA_ligase"/>
</dbReference>
<keyword evidence="4" id="KW-0648">Protein biosynthesis</keyword>
<evidence type="ECO:0000313" key="8">
    <source>
        <dbReference type="Proteomes" id="UP000770661"/>
    </source>
</evidence>